<dbReference type="Gene3D" id="3.30.420.40">
    <property type="match status" value="2"/>
</dbReference>
<comment type="caution">
    <text evidence="2">The sequence shown here is derived from an EMBL/GenBank/DDBJ whole genome shotgun (WGS) entry which is preliminary data.</text>
</comment>
<dbReference type="InterPro" id="IPR049382">
    <property type="entry name" value="FGGY_C_2"/>
</dbReference>
<reference evidence="2" key="2">
    <citation type="submission" date="2021-01" db="EMBL/GenBank/DDBJ databases">
        <authorList>
            <person name="Mieszkin S."/>
            <person name="Pouder E."/>
            <person name="Alain K."/>
        </authorList>
    </citation>
    <scope>NUCLEOTIDE SEQUENCE</scope>
    <source>
        <strain evidence="2">HW T2.11</strain>
    </source>
</reference>
<sequence length="461" mass="48233">MSALVAVIDIGKTNAKLMLVEESGRTLWSAERPSPAVATPDTAPFMKQLDVHGIESWLIAQLAAAPDKHRIRAIVPVAHGAAMVLVGRDGAVLLAPDYEDSVYDSVLPAYRLVRPDFAETLSPGLPAGLNLGTQIFAVQSLLPALFLRTQYILPYPQYWSYRLSGVAASEVTSLGCHTDLWNPAKAGFSTLVARQGWGPLIPPIHPARAALGPVRTEIVRAAGLPDDCTVICGIHDSNASYLSHRVARDAAENFSVVSSGTWCIILAKGADLALLHETEDMLANVDALGVPTPTARFMGGREYAAIAGEAGRAVPPDAPALAEVLAAGAMALPSFALAGPCQGREGKLIADQGLSAAGRAALATLYCALMADFILDHLGTAGAILVDGPFAANPLFPGLLASLRPADSVLPGGTRGGITAAVLWLAGFAPPPEHHAAGAAPLPQAEDLRAYRDRWRDMLTA</sequence>
<evidence type="ECO:0000313" key="3">
    <source>
        <dbReference type="Proteomes" id="UP000708298"/>
    </source>
</evidence>
<accession>A0A964DXT4</accession>
<dbReference type="InterPro" id="IPR043129">
    <property type="entry name" value="ATPase_NBD"/>
</dbReference>
<reference evidence="2" key="1">
    <citation type="journal article" date="2021" name="Microorganisms">
        <title>Acidisoma silvae sp. nov. and Acidisomacellulosilytica sp. nov., Two Acidophilic Bacteria Isolated from Decaying Wood, Hydrolyzing Cellulose and Producing Poly-3-hydroxybutyrate.</title>
        <authorList>
            <person name="Mieszkin S."/>
            <person name="Pouder E."/>
            <person name="Uroz S."/>
            <person name="Simon-Colin C."/>
            <person name="Alain K."/>
        </authorList>
    </citation>
    <scope>NUCLEOTIDE SEQUENCE</scope>
    <source>
        <strain evidence="2">HW T2.11</strain>
    </source>
</reference>
<keyword evidence="3" id="KW-1185">Reference proteome</keyword>
<dbReference type="EMBL" id="JAESVB010000001">
    <property type="protein sequence ID" value="MCB8874053.1"/>
    <property type="molecule type" value="Genomic_DNA"/>
</dbReference>
<protein>
    <recommendedName>
        <fullName evidence="1">Carbohydrate kinase FGGY C-terminal domain-containing protein</fullName>
    </recommendedName>
</protein>
<evidence type="ECO:0000313" key="2">
    <source>
        <dbReference type="EMBL" id="MCB8874053.1"/>
    </source>
</evidence>
<organism evidence="2 3">
    <name type="scientific">Acidisoma silvae</name>
    <dbReference type="NCBI Taxonomy" id="2802396"/>
    <lineage>
        <taxon>Bacteria</taxon>
        <taxon>Pseudomonadati</taxon>
        <taxon>Pseudomonadota</taxon>
        <taxon>Alphaproteobacteria</taxon>
        <taxon>Acetobacterales</taxon>
        <taxon>Acidocellaceae</taxon>
        <taxon>Acidisoma</taxon>
    </lineage>
</organism>
<evidence type="ECO:0000259" key="1">
    <source>
        <dbReference type="Pfam" id="PF21546"/>
    </source>
</evidence>
<dbReference type="Proteomes" id="UP000708298">
    <property type="component" value="Unassembled WGS sequence"/>
</dbReference>
<dbReference type="Pfam" id="PF21546">
    <property type="entry name" value="FGGY_C_2"/>
    <property type="match status" value="1"/>
</dbReference>
<dbReference type="RefSeq" id="WP_227319708.1">
    <property type="nucleotide sequence ID" value="NZ_JAESVB010000001.1"/>
</dbReference>
<proteinExistence type="predicted"/>
<dbReference type="SUPFAM" id="SSF53067">
    <property type="entry name" value="Actin-like ATPase domain"/>
    <property type="match status" value="1"/>
</dbReference>
<gene>
    <name evidence="2" type="ORF">ASILVAE211_02575</name>
</gene>
<dbReference type="AlphaFoldDB" id="A0A964DXT4"/>
<dbReference type="CDD" id="cd07772">
    <property type="entry name" value="ASKHA_NBD_FGGY_NaCK-like"/>
    <property type="match status" value="1"/>
</dbReference>
<feature type="domain" description="Carbohydrate kinase FGGY C-terminal" evidence="1">
    <location>
        <begin position="252"/>
        <end position="426"/>
    </location>
</feature>
<name>A0A964DXT4_9PROT</name>